<dbReference type="Proteomes" id="UP000326924">
    <property type="component" value="Unassembled WGS sequence"/>
</dbReference>
<sequence length="611" mass="67761">MAAAPTAAPAPKPRTRQAQMAPTAAPAPQLHAHSIQQQQQHYPFSSPQPALYDLTPESNGRYSPPVVRYIAGAEVALLLHNVREVMFAKPDMKEEEKRALIDMHFEVLQDNIFEELRRLKNECFLSHGLQPSVNKRPHDSDDPSSPESKRLRPEDEDDEVNAKGSWRCLFYEEQPDANLHCKDKRYKRVSELRRHIKTHTLPHHCEKCGYRTAEERRLQNHKCDPGNRKKYSPVTEQEKRKHEQLARMGIKVGQMRMILFGKEDDTDEHGTADDDYGDSDELPSRTPSINVAVPSMQLSPHQWNGNVSFPPYQAPIMAPSGPMSMPPTIPMTMAPSGPMYSSAMQMPMPMQAHLPMNMTPPFGPGSPHSPVQGHAAYYYNDTQAPDFLLYPSGQNTFSPDGSSSPPSHYSPPSHNHLATYTLTPEPGSIARTDSEGLLGFLHRVIPEGCESLSIRERSMPKSEIRAMEENMKKRARLNRALTATWNSRMSVAERYLSPTPCIPLTHPISRSKNFLKSFSSRSKPHSDGSEPPKHRSFWRQQSAPPALATETRTAPGGEAEGSKEETGVIASIKKIFWLGVGRKRPGPAVAALAAAPVAVAAAPATAATTGA</sequence>
<feature type="region of interest" description="Disordered" evidence="1">
    <location>
        <begin position="263"/>
        <end position="287"/>
    </location>
</feature>
<accession>A0A5J5EI03</accession>
<dbReference type="InParanoid" id="A0A5J5EI03"/>
<organism evidence="2 3">
    <name type="scientific">Sphaerosporella brunnea</name>
    <dbReference type="NCBI Taxonomy" id="1250544"/>
    <lineage>
        <taxon>Eukaryota</taxon>
        <taxon>Fungi</taxon>
        <taxon>Dikarya</taxon>
        <taxon>Ascomycota</taxon>
        <taxon>Pezizomycotina</taxon>
        <taxon>Pezizomycetes</taxon>
        <taxon>Pezizales</taxon>
        <taxon>Pyronemataceae</taxon>
        <taxon>Sphaerosporella</taxon>
    </lineage>
</organism>
<name>A0A5J5EI03_9PEZI</name>
<feature type="region of interest" description="Disordered" evidence="1">
    <location>
        <begin position="129"/>
        <end position="159"/>
    </location>
</feature>
<evidence type="ECO:0008006" key="4">
    <source>
        <dbReference type="Google" id="ProtNLM"/>
    </source>
</evidence>
<feature type="region of interest" description="Disordered" evidence="1">
    <location>
        <begin position="517"/>
        <end position="565"/>
    </location>
</feature>
<keyword evidence="3" id="KW-1185">Reference proteome</keyword>
<evidence type="ECO:0000256" key="1">
    <source>
        <dbReference type="SAM" id="MobiDB-lite"/>
    </source>
</evidence>
<evidence type="ECO:0000313" key="2">
    <source>
        <dbReference type="EMBL" id="KAA8894619.1"/>
    </source>
</evidence>
<protein>
    <recommendedName>
        <fullName evidence="4">C2H2-type domain-containing protein</fullName>
    </recommendedName>
</protein>
<dbReference type="AlphaFoldDB" id="A0A5J5EI03"/>
<reference evidence="2 3" key="1">
    <citation type="submission" date="2019-09" db="EMBL/GenBank/DDBJ databases">
        <title>Draft genome of the ectomycorrhizal ascomycete Sphaerosporella brunnea.</title>
        <authorList>
            <consortium name="DOE Joint Genome Institute"/>
            <person name="Benucci G.M."/>
            <person name="Marozzi G."/>
            <person name="Antonielli L."/>
            <person name="Sanchez S."/>
            <person name="Marco P."/>
            <person name="Wang X."/>
            <person name="Falini L.B."/>
            <person name="Barry K."/>
            <person name="Haridas S."/>
            <person name="Lipzen A."/>
            <person name="Labutti K."/>
            <person name="Grigoriev I.V."/>
            <person name="Murat C."/>
            <person name="Martin F."/>
            <person name="Albertini E."/>
            <person name="Donnini D."/>
            <person name="Bonito G."/>
        </authorList>
    </citation>
    <scope>NUCLEOTIDE SEQUENCE [LARGE SCALE GENOMIC DNA]</scope>
    <source>
        <strain evidence="2 3">Sb_GMNB300</strain>
    </source>
</reference>
<feature type="region of interest" description="Disordered" evidence="1">
    <location>
        <begin position="221"/>
        <end position="241"/>
    </location>
</feature>
<feature type="region of interest" description="Disordered" evidence="1">
    <location>
        <begin position="392"/>
        <end position="427"/>
    </location>
</feature>
<proteinExistence type="predicted"/>
<feature type="region of interest" description="Disordered" evidence="1">
    <location>
        <begin position="1"/>
        <end position="57"/>
    </location>
</feature>
<feature type="compositionally biased region" description="Low complexity" evidence="1">
    <location>
        <begin position="398"/>
        <end position="413"/>
    </location>
</feature>
<feature type="compositionally biased region" description="Basic and acidic residues" evidence="1">
    <location>
        <begin position="524"/>
        <end position="533"/>
    </location>
</feature>
<feature type="compositionally biased region" description="Basic and acidic residues" evidence="1">
    <location>
        <begin position="136"/>
        <end position="153"/>
    </location>
</feature>
<gene>
    <name evidence="2" type="ORF">FN846DRAFT_973286</name>
</gene>
<dbReference type="OrthoDB" id="5375387at2759"/>
<dbReference type="EMBL" id="VXIS01000324">
    <property type="protein sequence ID" value="KAA8894619.1"/>
    <property type="molecule type" value="Genomic_DNA"/>
</dbReference>
<feature type="compositionally biased region" description="Low complexity" evidence="1">
    <location>
        <begin position="16"/>
        <end position="49"/>
    </location>
</feature>
<comment type="caution">
    <text evidence="2">The sequence shown here is derived from an EMBL/GenBank/DDBJ whole genome shotgun (WGS) entry which is preliminary data.</text>
</comment>
<evidence type="ECO:0000313" key="3">
    <source>
        <dbReference type="Proteomes" id="UP000326924"/>
    </source>
</evidence>